<keyword evidence="2" id="KW-0732">Signal</keyword>
<dbReference type="Proteomes" id="UP000325286">
    <property type="component" value="Chromosome"/>
</dbReference>
<protein>
    <recommendedName>
        <fullName evidence="5">Murein lipoprotein</fullName>
    </recommendedName>
</protein>
<name>A0A5B9R0J3_9BACT</name>
<gene>
    <name evidence="3" type="ORF">UC8_52920</name>
</gene>
<evidence type="ECO:0000256" key="1">
    <source>
        <dbReference type="SAM" id="MobiDB-lite"/>
    </source>
</evidence>
<sequence length="135" mass="15020" precursor="true">MSVQAFRVCLLATLLLTGMPGCALFGKNKLEQCQSESERLLADYRLERDRANQLAEQNQQITARVAELEQRLATLDGPQGQRVAARAEEEVVERDVRAAEETLGLERGVRGANDDLGDHAEPLKPLPDPWRKAAR</sequence>
<feature type="chain" id="PRO_5023137711" description="Murein lipoprotein" evidence="2">
    <location>
        <begin position="24"/>
        <end position="135"/>
    </location>
</feature>
<proteinExistence type="predicted"/>
<dbReference type="KEGG" id="rul:UC8_52920"/>
<reference evidence="3 4" key="1">
    <citation type="submission" date="2019-08" db="EMBL/GenBank/DDBJ databases">
        <title>Deep-cultivation of Planctomycetes and their phenomic and genomic characterization uncovers novel biology.</title>
        <authorList>
            <person name="Wiegand S."/>
            <person name="Jogler M."/>
            <person name="Boedeker C."/>
            <person name="Pinto D."/>
            <person name="Vollmers J."/>
            <person name="Rivas-Marin E."/>
            <person name="Kohn T."/>
            <person name="Peeters S.H."/>
            <person name="Heuer A."/>
            <person name="Rast P."/>
            <person name="Oberbeckmann S."/>
            <person name="Bunk B."/>
            <person name="Jeske O."/>
            <person name="Meyerdierks A."/>
            <person name="Storesund J.E."/>
            <person name="Kallscheuer N."/>
            <person name="Luecker S."/>
            <person name="Lage O.M."/>
            <person name="Pohl T."/>
            <person name="Merkel B.J."/>
            <person name="Hornburger P."/>
            <person name="Mueller R.-W."/>
            <person name="Bruemmer F."/>
            <person name="Labrenz M."/>
            <person name="Spormann A.M."/>
            <person name="Op den Camp H."/>
            <person name="Overmann J."/>
            <person name="Amann R."/>
            <person name="Jetten M.S.M."/>
            <person name="Mascher T."/>
            <person name="Medema M.H."/>
            <person name="Devos D.P."/>
            <person name="Kaster A.-K."/>
            <person name="Ovreas L."/>
            <person name="Rohde M."/>
            <person name="Galperin M.Y."/>
            <person name="Jogler C."/>
        </authorList>
    </citation>
    <scope>NUCLEOTIDE SEQUENCE [LARGE SCALE GENOMIC DNA]</scope>
    <source>
        <strain evidence="3 4">UC8</strain>
    </source>
</reference>
<accession>A0A5B9R0J3</accession>
<evidence type="ECO:0000313" key="3">
    <source>
        <dbReference type="EMBL" id="QEG43245.1"/>
    </source>
</evidence>
<feature type="compositionally biased region" description="Basic and acidic residues" evidence="1">
    <location>
        <begin position="107"/>
        <end position="122"/>
    </location>
</feature>
<evidence type="ECO:0000313" key="4">
    <source>
        <dbReference type="Proteomes" id="UP000325286"/>
    </source>
</evidence>
<evidence type="ECO:0000256" key="2">
    <source>
        <dbReference type="SAM" id="SignalP"/>
    </source>
</evidence>
<organism evidence="3 4">
    <name type="scientific">Roseimaritima ulvae</name>
    <dbReference type="NCBI Taxonomy" id="980254"/>
    <lineage>
        <taxon>Bacteria</taxon>
        <taxon>Pseudomonadati</taxon>
        <taxon>Planctomycetota</taxon>
        <taxon>Planctomycetia</taxon>
        <taxon>Pirellulales</taxon>
        <taxon>Pirellulaceae</taxon>
        <taxon>Roseimaritima</taxon>
    </lineage>
</organism>
<keyword evidence="4" id="KW-1185">Reference proteome</keyword>
<dbReference type="EMBL" id="CP042914">
    <property type="protein sequence ID" value="QEG43245.1"/>
    <property type="molecule type" value="Genomic_DNA"/>
</dbReference>
<feature type="signal peptide" evidence="2">
    <location>
        <begin position="1"/>
        <end position="23"/>
    </location>
</feature>
<evidence type="ECO:0008006" key="5">
    <source>
        <dbReference type="Google" id="ProtNLM"/>
    </source>
</evidence>
<dbReference type="AlphaFoldDB" id="A0A5B9R0J3"/>
<feature type="region of interest" description="Disordered" evidence="1">
    <location>
        <begin position="103"/>
        <end position="135"/>
    </location>
</feature>